<protein>
    <submittedName>
        <fullName evidence="2">Uncharacterized protein</fullName>
    </submittedName>
</protein>
<sequence>MFVYFRLLLTLLLLGIGGAESHSATGPSWVKQSSTVTAKATVCQLAIDEQLQSQEEDNDITHNRVRSLSTRIAGEQSFLPNTDVFTSTFLPQARAPPVR</sequence>
<name>A0A432YH36_9GAMM</name>
<feature type="chain" id="PRO_5019238702" evidence="1">
    <location>
        <begin position="25"/>
        <end position="99"/>
    </location>
</feature>
<evidence type="ECO:0000256" key="1">
    <source>
        <dbReference type="SAM" id="SignalP"/>
    </source>
</evidence>
<dbReference type="EMBL" id="PIPY01000007">
    <property type="protein sequence ID" value="RUO60277.1"/>
    <property type="molecule type" value="Genomic_DNA"/>
</dbReference>
<reference evidence="3" key="1">
    <citation type="journal article" date="2018" name="Front. Microbiol.">
        <title>Genome-Based Analysis Reveals the Taxonomy and Diversity of the Family Idiomarinaceae.</title>
        <authorList>
            <person name="Liu Y."/>
            <person name="Lai Q."/>
            <person name="Shao Z."/>
        </authorList>
    </citation>
    <scope>NUCLEOTIDE SEQUENCE [LARGE SCALE GENOMIC DNA]</scope>
    <source>
        <strain evidence="3">CVS-6</strain>
    </source>
</reference>
<comment type="caution">
    <text evidence="2">The sequence shown here is derived from an EMBL/GenBank/DDBJ whole genome shotgun (WGS) entry which is preliminary data.</text>
</comment>
<proteinExistence type="predicted"/>
<feature type="signal peptide" evidence="1">
    <location>
        <begin position="1"/>
        <end position="24"/>
    </location>
</feature>
<accession>A0A432YH36</accession>
<keyword evidence="3" id="KW-1185">Reference proteome</keyword>
<organism evidence="2 3">
    <name type="scientific">Pseudidiomarina insulisalsae</name>
    <dbReference type="NCBI Taxonomy" id="575789"/>
    <lineage>
        <taxon>Bacteria</taxon>
        <taxon>Pseudomonadati</taxon>
        <taxon>Pseudomonadota</taxon>
        <taxon>Gammaproteobacteria</taxon>
        <taxon>Alteromonadales</taxon>
        <taxon>Idiomarinaceae</taxon>
        <taxon>Pseudidiomarina</taxon>
    </lineage>
</organism>
<dbReference type="Proteomes" id="UP000288259">
    <property type="component" value="Unassembled WGS sequence"/>
</dbReference>
<evidence type="ECO:0000313" key="2">
    <source>
        <dbReference type="EMBL" id="RUO60277.1"/>
    </source>
</evidence>
<gene>
    <name evidence="2" type="ORF">CWI71_07675</name>
</gene>
<keyword evidence="1" id="KW-0732">Signal</keyword>
<dbReference type="AlphaFoldDB" id="A0A432YH36"/>
<evidence type="ECO:0000313" key="3">
    <source>
        <dbReference type="Proteomes" id="UP000288259"/>
    </source>
</evidence>